<feature type="region of interest" description="Disordered" evidence="1">
    <location>
        <begin position="1"/>
        <end position="63"/>
    </location>
</feature>
<name>A0A6J4QYT1_9ACTN</name>
<dbReference type="AlphaFoldDB" id="A0A6J4QYT1"/>
<sequence length="63" mass="6353">WPERSPRSGGATTTTPSWSRRWGAAAGAPGALGAGSAAPSGRAPRGRCWRLGRRLGPGGGWGP</sequence>
<protein>
    <submittedName>
        <fullName evidence="2">Uncharacterized protein</fullName>
    </submittedName>
</protein>
<feature type="compositionally biased region" description="Low complexity" evidence="1">
    <location>
        <begin position="19"/>
        <end position="43"/>
    </location>
</feature>
<feature type="compositionally biased region" description="Basic residues" evidence="1">
    <location>
        <begin position="44"/>
        <end position="53"/>
    </location>
</feature>
<feature type="non-terminal residue" evidence="2">
    <location>
        <position position="1"/>
    </location>
</feature>
<gene>
    <name evidence="2" type="ORF">AVDCRST_MAG02-1240</name>
</gene>
<feature type="non-terminal residue" evidence="2">
    <location>
        <position position="63"/>
    </location>
</feature>
<accession>A0A6J4QYT1</accession>
<evidence type="ECO:0000313" key="2">
    <source>
        <dbReference type="EMBL" id="CAA9453632.1"/>
    </source>
</evidence>
<organism evidence="2">
    <name type="scientific">uncultured Rubrobacteraceae bacterium</name>
    <dbReference type="NCBI Taxonomy" id="349277"/>
    <lineage>
        <taxon>Bacteria</taxon>
        <taxon>Bacillati</taxon>
        <taxon>Actinomycetota</taxon>
        <taxon>Rubrobacteria</taxon>
        <taxon>Rubrobacterales</taxon>
        <taxon>Rubrobacteraceae</taxon>
        <taxon>environmental samples</taxon>
    </lineage>
</organism>
<proteinExistence type="predicted"/>
<dbReference type="EMBL" id="CADCVH010000040">
    <property type="protein sequence ID" value="CAA9453632.1"/>
    <property type="molecule type" value="Genomic_DNA"/>
</dbReference>
<evidence type="ECO:0000256" key="1">
    <source>
        <dbReference type="SAM" id="MobiDB-lite"/>
    </source>
</evidence>
<reference evidence="2" key="1">
    <citation type="submission" date="2020-02" db="EMBL/GenBank/DDBJ databases">
        <authorList>
            <person name="Meier V. D."/>
        </authorList>
    </citation>
    <scope>NUCLEOTIDE SEQUENCE</scope>
    <source>
        <strain evidence="2">AVDCRST_MAG02</strain>
    </source>
</reference>